<dbReference type="EMBL" id="CM056742">
    <property type="protein sequence ID" value="KAJ8676043.1"/>
    <property type="molecule type" value="Genomic_DNA"/>
</dbReference>
<organism evidence="1 2">
    <name type="scientific">Eretmocerus hayati</name>
    <dbReference type="NCBI Taxonomy" id="131215"/>
    <lineage>
        <taxon>Eukaryota</taxon>
        <taxon>Metazoa</taxon>
        <taxon>Ecdysozoa</taxon>
        <taxon>Arthropoda</taxon>
        <taxon>Hexapoda</taxon>
        <taxon>Insecta</taxon>
        <taxon>Pterygota</taxon>
        <taxon>Neoptera</taxon>
        <taxon>Endopterygota</taxon>
        <taxon>Hymenoptera</taxon>
        <taxon>Apocrita</taxon>
        <taxon>Proctotrupomorpha</taxon>
        <taxon>Chalcidoidea</taxon>
        <taxon>Aphelinidae</taxon>
        <taxon>Aphelininae</taxon>
        <taxon>Eretmocerus</taxon>
    </lineage>
</organism>
<evidence type="ECO:0000313" key="1">
    <source>
        <dbReference type="EMBL" id="KAJ8676043.1"/>
    </source>
</evidence>
<proteinExistence type="predicted"/>
<keyword evidence="2" id="KW-1185">Reference proteome</keyword>
<gene>
    <name evidence="1" type="ORF">QAD02_011829</name>
</gene>
<sequence length="883" mass="98603">MMPYNVRGSVGRKKGKFIKTKEKEGIQKFLSRTAEKRGRRTRAGVAAESTASKQDTFSDSALKVPDFLEGRRVIEARKLFLDMWCSGCDKALSLRTVVHESFNGIVSKWHIRCASCNIITVVETSSKSDKVHYDTNLKLVNGVIDAGIGETKLNTLLSAINAPTVHNTTFKRLERIVGPVIEEVAQESCVKAIETEKLLTLEYEKQVNPAQIDNSCPSTENSCVLYRSAGADINERSVGKIVDLKGTTDTAWTKRGKGHNSLSGHASLIGYFSGKVIAYAIRNSTCKQCQVNPDKSHSCKFNHKGSAKSMEADMAVEMILKNENLVRAGCRVTTIIGDDDSASISALRRLSPWPIIKWSDFNHVAKTFNSKLYEMKLNPTLLEYFRKMFALAVKQHKGDVPAVKLALENIVPHAFGEHENCGEYCSAKETGEHVHKYFKNGECLKDEALKRKLQGAIPPFINNVPQIAECASSQSNEAWNHTVCSKHSKSAHLAGSESHGVRVASAVCQKNMGYVYIVEVNKKLHLSPGSLTMKNRKRKDEAHEKNYEKSKTIPAKRRRLELKRRRSSKQTSATAREGISYQSGSGYLNTANLIDEVVMAEHTEFSECEIVIYDIETTGFHPTQDHIIQIAASTRDDKTFEAYIMLTRAKMSDGASQVTGITISDDRMYLNGEEVITSAPREASMQFLYFLKSLNKPCILVAHNNFKFDSIRMIILAQNLGLTKEFKLFVKGFCDSYPLFQSILVERKKNKLSFKLTDLASEYLKGDEILPAHNAFNDVLILKNLLSTLCPNDADIIRVTRCFDHKEKLQKIKDSLENLHISKAMKTKLCDANIDRSILSTACKNGGFDALMILLGENVGGKPRVTSNKKIVRSIFQQLADNE</sequence>
<comment type="caution">
    <text evidence="1">The sequence shown here is derived from an EMBL/GenBank/DDBJ whole genome shotgun (WGS) entry which is preliminary data.</text>
</comment>
<accession>A0ACC2NXV4</accession>
<dbReference type="Proteomes" id="UP001239111">
    <property type="component" value="Chromosome 2"/>
</dbReference>
<name>A0ACC2NXV4_9HYME</name>
<evidence type="ECO:0000313" key="2">
    <source>
        <dbReference type="Proteomes" id="UP001239111"/>
    </source>
</evidence>
<reference evidence="1" key="1">
    <citation type="submission" date="2023-04" db="EMBL/GenBank/DDBJ databases">
        <title>A chromosome-level genome assembly of the parasitoid wasp Eretmocerus hayati.</title>
        <authorList>
            <person name="Zhong Y."/>
            <person name="Liu S."/>
            <person name="Liu Y."/>
        </authorList>
    </citation>
    <scope>NUCLEOTIDE SEQUENCE</scope>
    <source>
        <strain evidence="1">ZJU_SS_LIU_2023</strain>
    </source>
</reference>
<protein>
    <submittedName>
        <fullName evidence="1">Uncharacterized protein</fullName>
    </submittedName>
</protein>